<gene>
    <name evidence="1" type="ORF">JEQ12_013105</name>
</gene>
<dbReference type="Proteomes" id="UP000664991">
    <property type="component" value="Chromosome 26"/>
</dbReference>
<proteinExistence type="predicted"/>
<organism evidence="1 2">
    <name type="scientific">Ovis aries</name>
    <name type="common">Sheep</name>
    <dbReference type="NCBI Taxonomy" id="9940"/>
    <lineage>
        <taxon>Eukaryota</taxon>
        <taxon>Metazoa</taxon>
        <taxon>Chordata</taxon>
        <taxon>Craniata</taxon>
        <taxon>Vertebrata</taxon>
        <taxon>Euteleostomi</taxon>
        <taxon>Mammalia</taxon>
        <taxon>Eutheria</taxon>
        <taxon>Laurasiatheria</taxon>
        <taxon>Artiodactyla</taxon>
        <taxon>Ruminantia</taxon>
        <taxon>Pecora</taxon>
        <taxon>Bovidae</taxon>
        <taxon>Caprinae</taxon>
        <taxon>Ovis</taxon>
    </lineage>
</organism>
<name>A0A835ZJF8_SHEEP</name>
<evidence type="ECO:0000313" key="2">
    <source>
        <dbReference type="Proteomes" id="UP000664991"/>
    </source>
</evidence>
<comment type="caution">
    <text evidence="1">The sequence shown here is derived from an EMBL/GenBank/DDBJ whole genome shotgun (WGS) entry which is preliminary data.</text>
</comment>
<reference evidence="1 2" key="1">
    <citation type="submission" date="2020-12" db="EMBL/GenBank/DDBJ databases">
        <title>De novo assembly of Tibetan sheep genome.</title>
        <authorList>
            <person name="Li X."/>
        </authorList>
    </citation>
    <scope>NUCLEOTIDE SEQUENCE [LARGE SCALE GENOMIC DNA]</scope>
    <source>
        <tissue evidence="1">Heart</tissue>
    </source>
</reference>
<evidence type="ECO:0000313" key="1">
    <source>
        <dbReference type="EMBL" id="KAG5194308.1"/>
    </source>
</evidence>
<sequence length="110" mass="11958">MRGRSGDRDLAPARLALGWFSGSGRSPAVPRRSRARPRRAIAVVRVWNICRHDCVGEIRVAASGAAGAVRGVPHCSPSVPDSGVIDKAKEDRLWFRRELQMGPAWGETAD</sequence>
<protein>
    <submittedName>
        <fullName evidence="1">Uncharacterized protein</fullName>
    </submittedName>
</protein>
<dbReference type="EMBL" id="JAEMGP010000026">
    <property type="protein sequence ID" value="KAG5194308.1"/>
    <property type="molecule type" value="Genomic_DNA"/>
</dbReference>
<dbReference type="AlphaFoldDB" id="A0A835ZJF8"/>
<accession>A0A835ZJF8</accession>